<gene>
    <name evidence="1" type="ORF">SAMN05444422_111125</name>
</gene>
<accession>A0A1I1KPD8</accession>
<sequence>MVVSGDQIDDKRIERPVSLIDVYSTVLDAAGIIEDESDNRSYSRIWMSL</sequence>
<dbReference type="EMBL" id="FOKW01000011">
    <property type="protein sequence ID" value="SFC60003.1"/>
    <property type="molecule type" value="Genomic_DNA"/>
</dbReference>
<evidence type="ECO:0000313" key="1">
    <source>
        <dbReference type="EMBL" id="SFC60003.1"/>
    </source>
</evidence>
<organism evidence="1 2">
    <name type="scientific">Natronobacterium haloterrestre</name>
    <name type="common">Halobiforma haloterrestris</name>
    <dbReference type="NCBI Taxonomy" id="148448"/>
    <lineage>
        <taxon>Archaea</taxon>
        <taxon>Methanobacteriati</taxon>
        <taxon>Methanobacteriota</taxon>
        <taxon>Stenosarchaea group</taxon>
        <taxon>Halobacteria</taxon>
        <taxon>Halobacteriales</taxon>
        <taxon>Natrialbaceae</taxon>
        <taxon>Natronobacterium</taxon>
    </lineage>
</organism>
<proteinExistence type="predicted"/>
<dbReference type="Proteomes" id="UP000199161">
    <property type="component" value="Unassembled WGS sequence"/>
</dbReference>
<name>A0A1I1KPD8_NATHA</name>
<keyword evidence="2" id="KW-1185">Reference proteome</keyword>
<evidence type="ECO:0000313" key="2">
    <source>
        <dbReference type="Proteomes" id="UP000199161"/>
    </source>
</evidence>
<dbReference type="AlphaFoldDB" id="A0A1I1KPD8"/>
<protein>
    <submittedName>
        <fullName evidence="1">Uncharacterized protein</fullName>
    </submittedName>
</protein>
<reference evidence="2" key="1">
    <citation type="submission" date="2016-10" db="EMBL/GenBank/DDBJ databases">
        <authorList>
            <person name="Varghese N."/>
            <person name="Submissions S."/>
        </authorList>
    </citation>
    <scope>NUCLEOTIDE SEQUENCE [LARGE SCALE GENOMIC DNA]</scope>
    <source>
        <strain evidence="2">DSM 13078</strain>
    </source>
</reference>